<sequence length="63" mass="7103">MLIFSPVEVVKKDKQPTSIPMNLPVLGSGLEKTLSQEKVTYQRPERVLRIVTVLISPSIGRER</sequence>
<proteinExistence type="predicted"/>
<gene>
    <name evidence="1" type="ORF">S03H2_04891</name>
</gene>
<dbReference type="AlphaFoldDB" id="X1DPT1"/>
<evidence type="ECO:0000313" key="1">
    <source>
        <dbReference type="EMBL" id="GAH22946.1"/>
    </source>
</evidence>
<comment type="caution">
    <text evidence="1">The sequence shown here is derived from an EMBL/GenBank/DDBJ whole genome shotgun (WGS) entry which is preliminary data.</text>
</comment>
<dbReference type="EMBL" id="BARU01001988">
    <property type="protein sequence ID" value="GAH22946.1"/>
    <property type="molecule type" value="Genomic_DNA"/>
</dbReference>
<organism evidence="1">
    <name type="scientific">marine sediment metagenome</name>
    <dbReference type="NCBI Taxonomy" id="412755"/>
    <lineage>
        <taxon>unclassified sequences</taxon>
        <taxon>metagenomes</taxon>
        <taxon>ecological metagenomes</taxon>
    </lineage>
</organism>
<feature type="non-terminal residue" evidence="1">
    <location>
        <position position="63"/>
    </location>
</feature>
<protein>
    <submittedName>
        <fullName evidence="1">Uncharacterized protein</fullName>
    </submittedName>
</protein>
<accession>X1DPT1</accession>
<name>X1DPT1_9ZZZZ</name>
<reference evidence="1" key="1">
    <citation type="journal article" date="2014" name="Front. Microbiol.">
        <title>High frequency of phylogenetically diverse reductive dehalogenase-homologous genes in deep subseafloor sedimentary metagenomes.</title>
        <authorList>
            <person name="Kawai M."/>
            <person name="Futagami T."/>
            <person name="Toyoda A."/>
            <person name="Takaki Y."/>
            <person name="Nishi S."/>
            <person name="Hori S."/>
            <person name="Arai W."/>
            <person name="Tsubouchi T."/>
            <person name="Morono Y."/>
            <person name="Uchiyama I."/>
            <person name="Ito T."/>
            <person name="Fujiyama A."/>
            <person name="Inagaki F."/>
            <person name="Takami H."/>
        </authorList>
    </citation>
    <scope>NUCLEOTIDE SEQUENCE</scope>
    <source>
        <strain evidence="1">Expedition CK06-06</strain>
    </source>
</reference>